<evidence type="ECO:0000313" key="3">
    <source>
        <dbReference type="Proteomes" id="UP001501410"/>
    </source>
</evidence>
<dbReference type="Proteomes" id="UP001501410">
    <property type="component" value="Unassembled WGS sequence"/>
</dbReference>
<keyword evidence="1" id="KW-0812">Transmembrane</keyword>
<dbReference type="EMBL" id="BAABEZ010000022">
    <property type="protein sequence ID" value="GAA4456459.1"/>
    <property type="molecule type" value="Genomic_DNA"/>
</dbReference>
<gene>
    <name evidence="2" type="ORF">GCM10023092_21720</name>
</gene>
<keyword evidence="1" id="KW-1133">Transmembrane helix</keyword>
<dbReference type="RefSeq" id="WP_344826761.1">
    <property type="nucleotide sequence ID" value="NZ_BAABEZ010000022.1"/>
</dbReference>
<feature type="transmembrane region" description="Helical" evidence="1">
    <location>
        <begin position="63"/>
        <end position="84"/>
    </location>
</feature>
<keyword evidence="3" id="KW-1185">Reference proteome</keyword>
<keyword evidence="1" id="KW-0472">Membrane</keyword>
<name>A0ABP8MX34_9BACT</name>
<reference evidence="3" key="1">
    <citation type="journal article" date="2019" name="Int. J. Syst. Evol. Microbiol.">
        <title>The Global Catalogue of Microorganisms (GCM) 10K type strain sequencing project: providing services to taxonomists for standard genome sequencing and annotation.</title>
        <authorList>
            <consortium name="The Broad Institute Genomics Platform"/>
            <consortium name="The Broad Institute Genome Sequencing Center for Infectious Disease"/>
            <person name="Wu L."/>
            <person name="Ma J."/>
        </authorList>
    </citation>
    <scope>NUCLEOTIDE SEQUENCE [LARGE SCALE GENOMIC DNA]</scope>
    <source>
        <strain evidence="3">JCM 31921</strain>
    </source>
</reference>
<organism evidence="2 3">
    <name type="scientific">Rurimicrobium arvi</name>
    <dbReference type="NCBI Taxonomy" id="2049916"/>
    <lineage>
        <taxon>Bacteria</taxon>
        <taxon>Pseudomonadati</taxon>
        <taxon>Bacteroidota</taxon>
        <taxon>Chitinophagia</taxon>
        <taxon>Chitinophagales</taxon>
        <taxon>Chitinophagaceae</taxon>
        <taxon>Rurimicrobium</taxon>
    </lineage>
</organism>
<sequence length="159" mass="17394">MSRINELLERYYNGTSTADEEQLLEQLLAEEEQETATADQLLFAARAAYRNYEPKRNNKRPRVIRLFAAAAAAAALVVSGVLYVSRDESADSLPVRNGIAAQILIEEPVSGNITDEQLALEQARKALAFVSAQLNKGTSAAGQLNKLESSLSKIKTEQL</sequence>
<accession>A0ABP8MX34</accession>
<evidence type="ECO:0000313" key="2">
    <source>
        <dbReference type="EMBL" id="GAA4456459.1"/>
    </source>
</evidence>
<comment type="caution">
    <text evidence="2">The sequence shown here is derived from an EMBL/GenBank/DDBJ whole genome shotgun (WGS) entry which is preliminary data.</text>
</comment>
<evidence type="ECO:0000256" key="1">
    <source>
        <dbReference type="SAM" id="Phobius"/>
    </source>
</evidence>
<proteinExistence type="predicted"/>
<protein>
    <submittedName>
        <fullName evidence="2">Uncharacterized protein</fullName>
    </submittedName>
</protein>